<dbReference type="Proteomes" id="UP001623041">
    <property type="component" value="Unassembled WGS sequence"/>
</dbReference>
<name>A0ABW8RAI9_9BACI</name>
<proteinExistence type="predicted"/>
<dbReference type="EMBL" id="JBJHQH010000002">
    <property type="protein sequence ID" value="MFK9090467.1"/>
    <property type="molecule type" value="Genomic_DNA"/>
</dbReference>
<evidence type="ECO:0000313" key="3">
    <source>
        <dbReference type="Proteomes" id="UP001623041"/>
    </source>
</evidence>
<dbReference type="InterPro" id="IPR048147">
    <property type="entry name" value="CBO0543-like"/>
</dbReference>
<accession>A0ABW8RAI9</accession>
<feature type="transmembrane region" description="Helical" evidence="1">
    <location>
        <begin position="26"/>
        <end position="46"/>
    </location>
</feature>
<sequence>MSLNVVYGAIFILSAIKWGDWKNWKAYYPTFLFLMMGDLVYQFLLFKHSMWEYVPLGSDKSWAKHTHISILIMLIKYPVTISIFLGHMPKVPWKKLLHILVWTLVYTINEYIDLKIGAMVHKNGWNLGWSAFFSFVMFTVLAVHFKKPLLAWILSAIYATFLWNVFDVPQSILK</sequence>
<dbReference type="RefSeq" id="WP_406579160.1">
    <property type="nucleotide sequence ID" value="NZ_JBJHQH010000002.1"/>
</dbReference>
<keyword evidence="1" id="KW-1133">Transmembrane helix</keyword>
<feature type="transmembrane region" description="Helical" evidence="1">
    <location>
        <begin position="149"/>
        <end position="166"/>
    </location>
</feature>
<protein>
    <submittedName>
        <fullName evidence="2">CBO0543 family protein</fullName>
    </submittedName>
</protein>
<evidence type="ECO:0000313" key="2">
    <source>
        <dbReference type="EMBL" id="MFK9090467.1"/>
    </source>
</evidence>
<dbReference type="NCBIfam" id="NF041644">
    <property type="entry name" value="CBO0543_fam"/>
    <property type="match status" value="1"/>
</dbReference>
<comment type="caution">
    <text evidence="2">The sequence shown here is derived from an EMBL/GenBank/DDBJ whole genome shotgun (WGS) entry which is preliminary data.</text>
</comment>
<keyword evidence="1" id="KW-0812">Transmembrane</keyword>
<gene>
    <name evidence="2" type="ORF">ACJEBI_03070</name>
</gene>
<organism evidence="2 3">
    <name type="scientific">Bacillus salipaludis</name>
    <dbReference type="NCBI Taxonomy" id="2547811"/>
    <lineage>
        <taxon>Bacteria</taxon>
        <taxon>Bacillati</taxon>
        <taxon>Bacillota</taxon>
        <taxon>Bacilli</taxon>
        <taxon>Bacillales</taxon>
        <taxon>Bacillaceae</taxon>
        <taxon>Bacillus</taxon>
    </lineage>
</organism>
<feature type="transmembrane region" description="Helical" evidence="1">
    <location>
        <begin position="67"/>
        <end position="89"/>
    </location>
</feature>
<keyword evidence="3" id="KW-1185">Reference proteome</keyword>
<reference evidence="2 3" key="1">
    <citation type="submission" date="2024-11" db="EMBL/GenBank/DDBJ databases">
        <authorList>
            <person name="Lucas J.A."/>
        </authorList>
    </citation>
    <scope>NUCLEOTIDE SEQUENCE [LARGE SCALE GENOMIC DNA]</scope>
    <source>
        <strain evidence="2 3">Z 5.4</strain>
    </source>
</reference>
<keyword evidence="1" id="KW-0472">Membrane</keyword>
<feature type="transmembrane region" description="Helical" evidence="1">
    <location>
        <begin position="124"/>
        <end position="143"/>
    </location>
</feature>
<evidence type="ECO:0000256" key="1">
    <source>
        <dbReference type="SAM" id="Phobius"/>
    </source>
</evidence>